<sequence length="61" mass="6541">MKILSGIFKSRDKLNTDNTAGNGHQFLFGGSTSGKVMYCTNAGIHNFANIFVYGGAEIVNI</sequence>
<reference evidence="1 2" key="1">
    <citation type="submission" date="2018-03" db="EMBL/GenBank/DDBJ databases">
        <title>Genome sequence of Clostridium vincentii DSM 10228.</title>
        <authorList>
            <person name="Poehlein A."/>
            <person name="Daniel R."/>
        </authorList>
    </citation>
    <scope>NUCLEOTIDE SEQUENCE [LARGE SCALE GENOMIC DNA]</scope>
    <source>
        <strain evidence="1 2">DSM 10228</strain>
    </source>
</reference>
<protein>
    <submittedName>
        <fullName evidence="1">Uncharacterized protein</fullName>
    </submittedName>
</protein>
<name>A0A2T0BI25_9CLOT</name>
<gene>
    <name evidence="1" type="ORF">CLVI_10010</name>
</gene>
<evidence type="ECO:0000313" key="2">
    <source>
        <dbReference type="Proteomes" id="UP000239471"/>
    </source>
</evidence>
<keyword evidence="2" id="KW-1185">Reference proteome</keyword>
<evidence type="ECO:0000313" key="1">
    <source>
        <dbReference type="EMBL" id="PRR83452.1"/>
    </source>
</evidence>
<accession>A0A2T0BI25</accession>
<proteinExistence type="predicted"/>
<comment type="caution">
    <text evidence="1">The sequence shown here is derived from an EMBL/GenBank/DDBJ whole genome shotgun (WGS) entry which is preliminary data.</text>
</comment>
<dbReference type="AlphaFoldDB" id="A0A2T0BI25"/>
<organism evidence="1 2">
    <name type="scientific">Clostridium vincentii</name>
    <dbReference type="NCBI Taxonomy" id="52704"/>
    <lineage>
        <taxon>Bacteria</taxon>
        <taxon>Bacillati</taxon>
        <taxon>Bacillota</taxon>
        <taxon>Clostridia</taxon>
        <taxon>Eubacteriales</taxon>
        <taxon>Clostridiaceae</taxon>
        <taxon>Clostridium</taxon>
    </lineage>
</organism>
<dbReference type="EMBL" id="PVXQ01000007">
    <property type="protein sequence ID" value="PRR83452.1"/>
    <property type="molecule type" value="Genomic_DNA"/>
</dbReference>
<dbReference type="Proteomes" id="UP000239471">
    <property type="component" value="Unassembled WGS sequence"/>
</dbReference>